<evidence type="ECO:0000313" key="1">
    <source>
        <dbReference type="EMBL" id="MFD2416731.1"/>
    </source>
</evidence>
<organism evidence="1 2">
    <name type="scientific">Amycolatopsis pigmentata</name>
    <dbReference type="NCBI Taxonomy" id="450801"/>
    <lineage>
        <taxon>Bacteria</taxon>
        <taxon>Bacillati</taxon>
        <taxon>Actinomycetota</taxon>
        <taxon>Actinomycetes</taxon>
        <taxon>Pseudonocardiales</taxon>
        <taxon>Pseudonocardiaceae</taxon>
        <taxon>Amycolatopsis</taxon>
    </lineage>
</organism>
<evidence type="ECO:0000313" key="2">
    <source>
        <dbReference type="Proteomes" id="UP001597417"/>
    </source>
</evidence>
<dbReference type="GO" id="GO:0008168">
    <property type="term" value="F:methyltransferase activity"/>
    <property type="evidence" value="ECO:0007669"/>
    <property type="project" value="UniProtKB-KW"/>
</dbReference>
<name>A0ABW5FPE0_9PSEU</name>
<accession>A0ABW5FPE0</accession>
<reference evidence="2" key="1">
    <citation type="journal article" date="2019" name="Int. J. Syst. Evol. Microbiol.">
        <title>The Global Catalogue of Microorganisms (GCM) 10K type strain sequencing project: providing services to taxonomists for standard genome sequencing and annotation.</title>
        <authorList>
            <consortium name="The Broad Institute Genomics Platform"/>
            <consortium name="The Broad Institute Genome Sequencing Center for Infectious Disease"/>
            <person name="Wu L."/>
            <person name="Ma J."/>
        </authorList>
    </citation>
    <scope>NUCLEOTIDE SEQUENCE [LARGE SCALE GENOMIC DNA]</scope>
    <source>
        <strain evidence="2">CGMCC 4.7645</strain>
    </source>
</reference>
<proteinExistence type="predicted"/>
<dbReference type="EMBL" id="JBHUKR010000006">
    <property type="protein sequence ID" value="MFD2416731.1"/>
    <property type="molecule type" value="Genomic_DNA"/>
</dbReference>
<dbReference type="RefSeq" id="WP_378263786.1">
    <property type="nucleotide sequence ID" value="NZ_JBHUKR010000006.1"/>
</dbReference>
<gene>
    <name evidence="1" type="ORF">ACFSXZ_10385</name>
</gene>
<dbReference type="Pfam" id="PF04672">
    <property type="entry name" value="Methyltransf_19"/>
    <property type="match status" value="1"/>
</dbReference>
<sequence length="258" mass="28333">MDFGMIARVMNHWLGGTYRSTKADLDFAQQVELVAPHIPYLVRAQRAMLGRMVRYLVSQGIRQFLDLGSGVPTRGNVHEVARGAAPDSRVVYVDREPEIAADGRDLVAGDDQVAYLCVDFRCPADVLDAPETRRLIDFGRPVALLFIESLTLLPDTDDPYGLVAAYSDALTSGSYVGVSQANSTRALESALALSQRMFNLAPPSVFLRDRERQAEFFTGLELVEPGITPVQLWKPEPGTKIDHNAELGGMFVGLGRKP</sequence>
<keyword evidence="2" id="KW-1185">Reference proteome</keyword>
<dbReference type="GO" id="GO:0032259">
    <property type="term" value="P:methylation"/>
    <property type="evidence" value="ECO:0007669"/>
    <property type="project" value="UniProtKB-KW"/>
</dbReference>
<keyword evidence="1" id="KW-0489">Methyltransferase</keyword>
<dbReference type="Gene3D" id="3.40.50.150">
    <property type="entry name" value="Vaccinia Virus protein VP39"/>
    <property type="match status" value="1"/>
</dbReference>
<dbReference type="Proteomes" id="UP001597417">
    <property type="component" value="Unassembled WGS sequence"/>
</dbReference>
<protein>
    <submittedName>
        <fullName evidence="1">SAM-dependent methyltransferase</fullName>
        <ecNumber evidence="1">2.1.1.-</ecNumber>
    </submittedName>
</protein>
<dbReference type="InterPro" id="IPR006764">
    <property type="entry name" value="SAM_dep_MeTrfase_SAV2177_type"/>
</dbReference>
<dbReference type="PIRSF" id="PIRSF017393">
    <property type="entry name" value="MTase_SAV2177"/>
    <property type="match status" value="1"/>
</dbReference>
<dbReference type="SUPFAM" id="SSF53335">
    <property type="entry name" value="S-adenosyl-L-methionine-dependent methyltransferases"/>
    <property type="match status" value="1"/>
</dbReference>
<dbReference type="InterPro" id="IPR029063">
    <property type="entry name" value="SAM-dependent_MTases_sf"/>
</dbReference>
<comment type="caution">
    <text evidence="1">The sequence shown here is derived from an EMBL/GenBank/DDBJ whole genome shotgun (WGS) entry which is preliminary data.</text>
</comment>
<keyword evidence="1" id="KW-0808">Transferase</keyword>
<dbReference type="EC" id="2.1.1.-" evidence="1"/>